<dbReference type="GO" id="GO:0005829">
    <property type="term" value="C:cytosol"/>
    <property type="evidence" value="ECO:0007669"/>
    <property type="project" value="TreeGrafter"/>
</dbReference>
<gene>
    <name evidence="4" type="ORF">EDD66_10861</name>
</gene>
<dbReference type="AlphaFoldDB" id="A0A3N1XHZ7"/>
<dbReference type="Gene3D" id="3.20.10.10">
    <property type="entry name" value="D-amino Acid Aminotransferase, subunit A, domain 2"/>
    <property type="match status" value="1"/>
</dbReference>
<reference evidence="4 5" key="1">
    <citation type="submission" date="2018-11" db="EMBL/GenBank/DDBJ databases">
        <title>Genomic Encyclopedia of Type Strains, Phase IV (KMG-IV): sequencing the most valuable type-strain genomes for metagenomic binning, comparative biology and taxonomic classification.</title>
        <authorList>
            <person name="Goeker M."/>
        </authorList>
    </citation>
    <scope>NUCLEOTIDE SEQUENCE [LARGE SCALE GENOMIC DNA]</scope>
    <source>
        <strain evidence="4 5">DSM 26537</strain>
    </source>
</reference>
<keyword evidence="5" id="KW-1185">Reference proteome</keyword>
<organism evidence="4 5">
    <name type="scientific">Mobilisporobacter senegalensis</name>
    <dbReference type="NCBI Taxonomy" id="1329262"/>
    <lineage>
        <taxon>Bacteria</taxon>
        <taxon>Bacillati</taxon>
        <taxon>Bacillota</taxon>
        <taxon>Clostridia</taxon>
        <taxon>Lachnospirales</taxon>
        <taxon>Lachnospiraceae</taxon>
        <taxon>Mobilisporobacter</taxon>
    </lineage>
</organism>
<proteinExistence type="inferred from homology"/>
<evidence type="ECO:0000313" key="5">
    <source>
        <dbReference type="Proteomes" id="UP000273083"/>
    </source>
</evidence>
<comment type="similarity">
    <text evidence="2">Belongs to the class-IV pyridoxal-phosphate-dependent aminotransferase family.</text>
</comment>
<dbReference type="InterPro" id="IPR036038">
    <property type="entry name" value="Aminotransferase-like"/>
</dbReference>
<dbReference type="Pfam" id="PF01063">
    <property type="entry name" value="Aminotran_4"/>
    <property type="match status" value="1"/>
</dbReference>
<dbReference type="RefSeq" id="WP_123610051.1">
    <property type="nucleotide sequence ID" value="NZ_RJVG01000008.1"/>
</dbReference>
<dbReference type="GO" id="GO:0008652">
    <property type="term" value="P:amino acid biosynthetic process"/>
    <property type="evidence" value="ECO:0007669"/>
    <property type="project" value="UniProtKB-ARBA"/>
</dbReference>
<name>A0A3N1XHZ7_9FIRM</name>
<evidence type="ECO:0000256" key="2">
    <source>
        <dbReference type="ARBA" id="ARBA00009320"/>
    </source>
</evidence>
<evidence type="ECO:0000313" key="4">
    <source>
        <dbReference type="EMBL" id="ROR26339.1"/>
    </source>
</evidence>
<accession>A0A3N1XHZ7</accession>
<dbReference type="InterPro" id="IPR043132">
    <property type="entry name" value="BCAT-like_C"/>
</dbReference>
<protein>
    <submittedName>
        <fullName evidence="4">D-alanine transaminase</fullName>
    </submittedName>
</protein>
<dbReference type="FunFam" id="3.20.10.10:FF:000002">
    <property type="entry name" value="D-alanine aminotransferase"/>
    <property type="match status" value="1"/>
</dbReference>
<dbReference type="GO" id="GO:0003824">
    <property type="term" value="F:catalytic activity"/>
    <property type="evidence" value="ECO:0007669"/>
    <property type="project" value="InterPro"/>
</dbReference>
<dbReference type="OrthoDB" id="9805628at2"/>
<dbReference type="GO" id="GO:0046394">
    <property type="term" value="P:carboxylic acid biosynthetic process"/>
    <property type="evidence" value="ECO:0007669"/>
    <property type="project" value="UniProtKB-ARBA"/>
</dbReference>
<evidence type="ECO:0000256" key="1">
    <source>
        <dbReference type="ARBA" id="ARBA00001933"/>
    </source>
</evidence>
<dbReference type="PANTHER" id="PTHR42743">
    <property type="entry name" value="AMINO-ACID AMINOTRANSFERASE"/>
    <property type="match status" value="1"/>
</dbReference>
<dbReference type="PANTHER" id="PTHR42743:SF10">
    <property type="entry name" value="D-ALANINE AMINOTRANSFERASE"/>
    <property type="match status" value="1"/>
</dbReference>
<dbReference type="SUPFAM" id="SSF56752">
    <property type="entry name" value="D-aminoacid aminotransferase-like PLP-dependent enzymes"/>
    <property type="match status" value="1"/>
</dbReference>
<sequence length="282" mass="31991">MKNLGYYDGKYDLIENMMVPFDDRVHYYGDGVYDATCAGNHIIFNLEEHIERFYNSAGLLEIKIPHTKDELKEILKEMVRNVDGDQLFVYWQVTRAVAPRSHAFPDEKAKLWIMIRPTQIGDPKKLLKLITVEDTRFLHCNIKTLNLIPNVMAAQKAAFAGCDEVVFHRGDRVTECAHSNVHIIKDGKFITPPADHYILPGIGRAHLIRMSKKLGIPVDETIFTVNDMMEADEVIVSSSSNFCLSACKIDGQTVGGKAPELLHKLQEALMDEYLIATKQKEE</sequence>
<keyword evidence="3" id="KW-0663">Pyridoxal phosphate</keyword>
<evidence type="ECO:0000256" key="3">
    <source>
        <dbReference type="ARBA" id="ARBA00022898"/>
    </source>
</evidence>
<dbReference type="InterPro" id="IPR043131">
    <property type="entry name" value="BCAT-like_N"/>
</dbReference>
<dbReference type="InterPro" id="IPR001544">
    <property type="entry name" value="Aminotrans_IV"/>
</dbReference>
<dbReference type="EMBL" id="RJVG01000008">
    <property type="protein sequence ID" value="ROR26339.1"/>
    <property type="molecule type" value="Genomic_DNA"/>
</dbReference>
<comment type="caution">
    <text evidence="4">The sequence shown here is derived from an EMBL/GenBank/DDBJ whole genome shotgun (WGS) entry which is preliminary data.</text>
</comment>
<comment type="cofactor">
    <cofactor evidence="1">
        <name>pyridoxal 5'-phosphate</name>
        <dbReference type="ChEBI" id="CHEBI:597326"/>
    </cofactor>
</comment>
<dbReference type="InterPro" id="IPR050571">
    <property type="entry name" value="Class-IV_PLP-Dep_Aminotrnsfr"/>
</dbReference>
<dbReference type="Gene3D" id="3.30.470.10">
    <property type="match status" value="1"/>
</dbReference>
<dbReference type="Proteomes" id="UP000273083">
    <property type="component" value="Unassembled WGS sequence"/>
</dbReference>